<keyword evidence="1" id="KW-0732">Signal</keyword>
<dbReference type="RefSeq" id="WP_076705443.1">
    <property type="nucleotide sequence ID" value="NZ_MRDE01000077.1"/>
</dbReference>
<reference evidence="2 3" key="1">
    <citation type="submission" date="2016-12" db="EMBL/GenBank/DDBJ databases">
        <title>Draft genome of Tersicoccus phoenicis 1P05MA.</title>
        <authorList>
            <person name="Nakajima Y."/>
            <person name="Yoshizawa S."/>
            <person name="Nakamura K."/>
            <person name="Ogura Y."/>
            <person name="Hayashi T."/>
            <person name="Kogure K."/>
        </authorList>
    </citation>
    <scope>NUCLEOTIDE SEQUENCE [LARGE SCALE GENOMIC DNA]</scope>
    <source>
        <strain evidence="2 3">1p05MA</strain>
    </source>
</reference>
<dbReference type="OrthoDB" id="9974016at2"/>
<feature type="signal peptide" evidence="1">
    <location>
        <begin position="1"/>
        <end position="21"/>
    </location>
</feature>
<name>A0A1R1L6W3_9MICC</name>
<feature type="chain" id="PRO_5038589403" evidence="1">
    <location>
        <begin position="22"/>
        <end position="107"/>
    </location>
</feature>
<evidence type="ECO:0000313" key="2">
    <source>
        <dbReference type="EMBL" id="OMH23253.1"/>
    </source>
</evidence>
<comment type="caution">
    <text evidence="2">The sequence shown here is derived from an EMBL/GenBank/DDBJ whole genome shotgun (WGS) entry which is preliminary data.</text>
</comment>
<dbReference type="AlphaFoldDB" id="A0A1R1L6W3"/>
<gene>
    <name evidence="2" type="ORF">BKD30_13570</name>
</gene>
<keyword evidence="3" id="KW-1185">Reference proteome</keyword>
<protein>
    <submittedName>
        <fullName evidence="2">Uncharacterized protein</fullName>
    </submittedName>
</protein>
<dbReference type="EMBL" id="MRDE01000077">
    <property type="protein sequence ID" value="OMH23253.1"/>
    <property type="molecule type" value="Genomic_DNA"/>
</dbReference>
<evidence type="ECO:0000256" key="1">
    <source>
        <dbReference type="SAM" id="SignalP"/>
    </source>
</evidence>
<dbReference type="Proteomes" id="UP000187085">
    <property type="component" value="Unassembled WGS sequence"/>
</dbReference>
<organism evidence="2 3">
    <name type="scientific">Tersicoccus phoenicis</name>
    <dbReference type="NCBI Taxonomy" id="554083"/>
    <lineage>
        <taxon>Bacteria</taxon>
        <taxon>Bacillati</taxon>
        <taxon>Actinomycetota</taxon>
        <taxon>Actinomycetes</taxon>
        <taxon>Micrococcales</taxon>
        <taxon>Micrococcaceae</taxon>
        <taxon>Tersicoccus</taxon>
    </lineage>
</organism>
<proteinExistence type="predicted"/>
<sequence length="107" mass="11294">MKDLYKAAAAVALATGLSVSAATGANAAIPPSGGLPHSAVGSATVKPAAGYVWISWQDDFYSLQTCQARAFWVVSTHNYIHDYQCKPQVNGRWNLLVLMADGINTPG</sequence>
<evidence type="ECO:0000313" key="3">
    <source>
        <dbReference type="Proteomes" id="UP000187085"/>
    </source>
</evidence>
<accession>A0A1R1L6W3</accession>